<reference evidence="1" key="1">
    <citation type="journal article" date="2022" name="Int. J. Mol. Sci.">
        <title>Draft Genome of Tanacetum Coccineum: Genomic Comparison of Closely Related Tanacetum-Family Plants.</title>
        <authorList>
            <person name="Yamashiro T."/>
            <person name="Shiraishi A."/>
            <person name="Nakayama K."/>
            <person name="Satake H."/>
        </authorList>
    </citation>
    <scope>NUCLEOTIDE SEQUENCE</scope>
</reference>
<keyword evidence="2" id="KW-1185">Reference proteome</keyword>
<accession>A0ABQ5IRT9</accession>
<organism evidence="1 2">
    <name type="scientific">Tanacetum coccineum</name>
    <dbReference type="NCBI Taxonomy" id="301880"/>
    <lineage>
        <taxon>Eukaryota</taxon>
        <taxon>Viridiplantae</taxon>
        <taxon>Streptophyta</taxon>
        <taxon>Embryophyta</taxon>
        <taxon>Tracheophyta</taxon>
        <taxon>Spermatophyta</taxon>
        <taxon>Magnoliopsida</taxon>
        <taxon>eudicotyledons</taxon>
        <taxon>Gunneridae</taxon>
        <taxon>Pentapetalae</taxon>
        <taxon>asterids</taxon>
        <taxon>campanulids</taxon>
        <taxon>Asterales</taxon>
        <taxon>Asteraceae</taxon>
        <taxon>Asteroideae</taxon>
        <taxon>Anthemideae</taxon>
        <taxon>Anthemidinae</taxon>
        <taxon>Tanacetum</taxon>
    </lineage>
</organism>
<protein>
    <submittedName>
        <fullName evidence="1">Uncharacterized protein</fullName>
    </submittedName>
</protein>
<dbReference type="Proteomes" id="UP001151760">
    <property type="component" value="Unassembled WGS sequence"/>
</dbReference>
<sequence length="122" mass="13824">MVKREVEIETLGECVDEIDKLAELIGGDATKAVVRSLLCYASYELNLHVFHVVADVHFNEYTGVNSSSTIVSVSPFLFLLEWLQLDSVQTFDSLVTPSSVFEAKQVVLFQRSRSFFHVVYHH</sequence>
<evidence type="ECO:0000313" key="2">
    <source>
        <dbReference type="Proteomes" id="UP001151760"/>
    </source>
</evidence>
<proteinExistence type="predicted"/>
<evidence type="ECO:0000313" key="1">
    <source>
        <dbReference type="EMBL" id="GJU02541.1"/>
    </source>
</evidence>
<name>A0ABQ5IRT9_9ASTR</name>
<dbReference type="EMBL" id="BQNB010021071">
    <property type="protein sequence ID" value="GJU02541.1"/>
    <property type="molecule type" value="Genomic_DNA"/>
</dbReference>
<gene>
    <name evidence="1" type="ORF">Tco_1112879</name>
</gene>
<reference evidence="1" key="2">
    <citation type="submission" date="2022-01" db="EMBL/GenBank/DDBJ databases">
        <authorList>
            <person name="Yamashiro T."/>
            <person name="Shiraishi A."/>
            <person name="Satake H."/>
            <person name="Nakayama K."/>
        </authorList>
    </citation>
    <scope>NUCLEOTIDE SEQUENCE</scope>
</reference>
<comment type="caution">
    <text evidence="1">The sequence shown here is derived from an EMBL/GenBank/DDBJ whole genome shotgun (WGS) entry which is preliminary data.</text>
</comment>